<accession>A0AA41Q2X6</accession>
<comment type="caution">
    <text evidence="3">The sequence shown here is derived from an EMBL/GenBank/DDBJ whole genome shotgun (WGS) entry which is preliminary data.</text>
</comment>
<keyword evidence="2" id="KW-0472">Membrane</keyword>
<keyword evidence="2" id="KW-1133">Transmembrane helix</keyword>
<protein>
    <submittedName>
        <fullName evidence="3">Uncharacterized protein</fullName>
    </submittedName>
</protein>
<name>A0AA41Q2X6_9ACTN</name>
<feature type="compositionally biased region" description="Pro residues" evidence="1">
    <location>
        <begin position="224"/>
        <end position="235"/>
    </location>
</feature>
<keyword evidence="2" id="KW-0812">Transmembrane</keyword>
<evidence type="ECO:0000313" key="4">
    <source>
        <dbReference type="Proteomes" id="UP001165378"/>
    </source>
</evidence>
<feature type="region of interest" description="Disordered" evidence="1">
    <location>
        <begin position="102"/>
        <end position="251"/>
    </location>
</feature>
<evidence type="ECO:0000313" key="3">
    <source>
        <dbReference type="EMBL" id="MCF2530336.1"/>
    </source>
</evidence>
<dbReference type="RefSeq" id="WP_235054993.1">
    <property type="nucleotide sequence ID" value="NZ_JAKFHA010000015.1"/>
</dbReference>
<proteinExistence type="predicted"/>
<evidence type="ECO:0000256" key="2">
    <source>
        <dbReference type="SAM" id="Phobius"/>
    </source>
</evidence>
<feature type="compositionally biased region" description="Gly residues" evidence="1">
    <location>
        <begin position="330"/>
        <end position="343"/>
    </location>
</feature>
<evidence type="ECO:0000256" key="1">
    <source>
        <dbReference type="SAM" id="MobiDB-lite"/>
    </source>
</evidence>
<sequence length="448" mass="44180">MPDELGDLARAAAANVVTAIGTEGWPRVRSGVVDLLARNGQDPAWVDTFGTMITTADGREQNSLRDAAYARYEAVFAAMLAARPAAAAEIALLVLPTPGGAASGPATPAAHGAPPAAGAPSAPGAPGAPGAPAGSIDMVKQPDPPQSSGPGGRPYPQPAAQQPYQETPFAPPVPPGQAPPMPPGPAGQPGSYPGAHPGSMPGSMPGQQPGQQYAAPYGASAPGAYPPPQGAPYPGAPNQMAPGPGAPAKSSGKVVLGTIVALAVVAGAIFGGIALFGGDDDDKCSNAAGRTAPYAAAALVGGAPQLVGETDGDCTDPGGVGPAGNAAPTGGKGDSSDGKGGSGSKSDIAGNWNGTFNNEKPVQMDGPFTVKITQENDELSADIKLTAGPCSLSGKMTGRMNGQKVSFFSSMEMEHELLLEGTLSSGKLSGTYTTTCNGAEGTWTARKG</sequence>
<feature type="compositionally biased region" description="Low complexity" evidence="1">
    <location>
        <begin position="102"/>
        <end position="134"/>
    </location>
</feature>
<feature type="transmembrane region" description="Helical" evidence="2">
    <location>
        <begin position="254"/>
        <end position="276"/>
    </location>
</feature>
<dbReference type="AlphaFoldDB" id="A0AA41Q2X6"/>
<dbReference type="EMBL" id="JAKFHA010000015">
    <property type="protein sequence ID" value="MCF2530336.1"/>
    <property type="molecule type" value="Genomic_DNA"/>
</dbReference>
<dbReference type="Proteomes" id="UP001165378">
    <property type="component" value="Unassembled WGS sequence"/>
</dbReference>
<feature type="compositionally biased region" description="Pro residues" evidence="1">
    <location>
        <begin position="142"/>
        <end position="157"/>
    </location>
</feature>
<feature type="compositionally biased region" description="Pro residues" evidence="1">
    <location>
        <begin position="169"/>
        <end position="186"/>
    </location>
</feature>
<gene>
    <name evidence="3" type="ORF">LZ495_24370</name>
</gene>
<organism evidence="3 4">
    <name type="scientific">Yinghuangia soli</name>
    <dbReference type="NCBI Taxonomy" id="2908204"/>
    <lineage>
        <taxon>Bacteria</taxon>
        <taxon>Bacillati</taxon>
        <taxon>Actinomycetota</taxon>
        <taxon>Actinomycetes</taxon>
        <taxon>Kitasatosporales</taxon>
        <taxon>Streptomycetaceae</taxon>
        <taxon>Yinghuangia</taxon>
    </lineage>
</organism>
<keyword evidence="4" id="KW-1185">Reference proteome</keyword>
<reference evidence="3" key="1">
    <citation type="submission" date="2022-01" db="EMBL/GenBank/DDBJ databases">
        <title>Genome-Based Taxonomic Classification of the Phylum Actinobacteria.</title>
        <authorList>
            <person name="Gao Y."/>
        </authorList>
    </citation>
    <scope>NUCLEOTIDE SEQUENCE</scope>
    <source>
        <strain evidence="3">KLBMP 8922</strain>
    </source>
</reference>
<feature type="compositionally biased region" description="Low complexity" evidence="1">
    <location>
        <begin position="197"/>
        <end position="223"/>
    </location>
</feature>
<feature type="region of interest" description="Disordered" evidence="1">
    <location>
        <begin position="308"/>
        <end position="362"/>
    </location>
</feature>